<feature type="coiled-coil region" evidence="12">
    <location>
        <begin position="663"/>
        <end position="880"/>
    </location>
</feature>
<evidence type="ECO:0000256" key="6">
    <source>
        <dbReference type="ARBA" id="ARBA00022763"/>
    </source>
</evidence>
<dbReference type="GO" id="GO:0005634">
    <property type="term" value="C:nucleus"/>
    <property type="evidence" value="ECO:0007669"/>
    <property type="project" value="UniProtKB-SubCell"/>
</dbReference>
<dbReference type="OrthoDB" id="10072614at2759"/>
<keyword evidence="4" id="KW-0158">Chromosome</keyword>
<keyword evidence="10" id="KW-0234">DNA repair</keyword>
<sequence length="1096" mass="126605">MNKPVKRVRKTRLSPTAANETSGETPGKRQCLQPEESRCGIIEKVYLENFMCHKKLLVHFGPNINFVMGRNGSGKSAILTAVVVGLGGSARATDRGNTLQNLIKKGETSAQVHITLNNRGPASWKRHDYGDLITIVRILKASSGGYKIKNAVGHVVSQKREEVMKIVNHFCIDVENPISILNQEVSKNFLNATDPRDKYRFFLKATLLEKIQANLNDSHQLMKQAEEILKQKECLLPGLERKAELWKIKLRAIESWEAMKEKLVHLEYEKLWAEIEAMESSFQEEEASLEKHKKVKEQALKKLQTQTQLVDSYENQKQSLQEKLREYEAKIQDLQPKQREAENDVQTLSREIQKLMADHRTVMERVEEQQKDLDRLSREEERLQCGEEEALKEKERQKVKLAQLKQNGDALQAQIDTTCHHKEQLSMAAHKLSEKAHDLLQQEHDLQRKIDDQKRAIRSLEAKESGELSLYGQWMPELVRCIEEADQKGKFTCKPVGPIGAYVKVKEDRFLPLVESILGRALRGFCINHEKDINVLKAIMDRVVPKNVCRPTISVTGFQDQFYDVSKMRVMDTRHPTLLDVLEITNPVAGNYIIDLLRPENTLIVPNGEAARALTSHRTAVPKNLERVFTLDGNLFFPDPAYRSYSHNIPRPEILSVDIKEAVRYKREELRELEGRRQVLRRDLDASQMEVQAQNREVSATELQLRNLRRELGRIQMEISNVDMQPHRSQSCSLTAIQEEIDGTKAKLNELRQRQEVSQKTLMEKKGELARVRCVLSEFKIELKDLQETHMAPIKAEMDALEERMNQSDDGLKHWKSQLQRAEKAVQDAEKELKEYRTRIDAQIKETSKTVSRIRTRRTVAAIENEMVGVERQLKASQETMEPEDVVRTQCTEISKRFQQFRSSLSRCRLLITRLSDMLKMRREVFSQCKLLMGSKLNTHFAYFLQFRHQYEGTVEFDHEKGLVLIRATTAETEKMYKESRSSQPLKREVGSLSGGERSFFTTCFLMASWLCIDSPFRMLDEFDVFMDMVNRRVVIQLLLNLAQKYRDKQYVFLTPLDLSIVGENPLITIHQLAAPKRKREDRDDEDDGMANGSHV</sequence>
<evidence type="ECO:0000313" key="16">
    <source>
        <dbReference type="Proteomes" id="UP000677054"/>
    </source>
</evidence>
<evidence type="ECO:0000256" key="11">
    <source>
        <dbReference type="ARBA" id="ARBA00023242"/>
    </source>
</evidence>
<dbReference type="InterPro" id="IPR027417">
    <property type="entry name" value="P-loop_NTPase"/>
</dbReference>
<evidence type="ECO:0000256" key="3">
    <source>
        <dbReference type="ARBA" id="ARBA00006793"/>
    </source>
</evidence>
<evidence type="ECO:0000259" key="14">
    <source>
        <dbReference type="Pfam" id="PF02463"/>
    </source>
</evidence>
<dbReference type="GO" id="GO:0005524">
    <property type="term" value="F:ATP binding"/>
    <property type="evidence" value="ECO:0007669"/>
    <property type="project" value="UniProtKB-KW"/>
</dbReference>
<feature type="region of interest" description="Disordered" evidence="13">
    <location>
        <begin position="1074"/>
        <end position="1096"/>
    </location>
</feature>
<dbReference type="EMBL" id="LR899619">
    <property type="protein sequence ID" value="CAD7241143.1"/>
    <property type="molecule type" value="Genomic_DNA"/>
</dbReference>
<keyword evidence="11" id="KW-0539">Nucleus</keyword>
<dbReference type="PANTHER" id="PTHR19306:SF6">
    <property type="entry name" value="STRUCTURAL MAINTENANCE OF CHROMOSOMES PROTEIN 6"/>
    <property type="match status" value="1"/>
</dbReference>
<comment type="similarity">
    <text evidence="3">Belongs to the SMC family. SMC6 subfamily.</text>
</comment>
<keyword evidence="7" id="KW-0067">ATP-binding</keyword>
<evidence type="ECO:0000256" key="13">
    <source>
        <dbReference type="SAM" id="MobiDB-lite"/>
    </source>
</evidence>
<feature type="domain" description="RecF/RecN/SMC N-terminal" evidence="14">
    <location>
        <begin position="42"/>
        <end position="1044"/>
    </location>
</feature>
<gene>
    <name evidence="15" type="ORF">DSTB1V02_LOCUS1144</name>
</gene>
<dbReference type="SUPFAM" id="SSF52540">
    <property type="entry name" value="P-loop containing nucleoside triphosphate hydrolases"/>
    <property type="match status" value="2"/>
</dbReference>
<feature type="compositionally biased region" description="Basic residues" evidence="13">
    <location>
        <begin position="1"/>
        <end position="12"/>
    </location>
</feature>
<reference evidence="15" key="1">
    <citation type="submission" date="2020-11" db="EMBL/GenBank/DDBJ databases">
        <authorList>
            <person name="Tran Van P."/>
        </authorList>
    </citation>
    <scope>NUCLEOTIDE SEQUENCE</scope>
</reference>
<dbReference type="GO" id="GO:0030915">
    <property type="term" value="C:Smc5-Smc6 complex"/>
    <property type="evidence" value="ECO:0007669"/>
    <property type="project" value="TreeGrafter"/>
</dbReference>
<evidence type="ECO:0000256" key="10">
    <source>
        <dbReference type="ARBA" id="ARBA00023204"/>
    </source>
</evidence>
<evidence type="ECO:0000313" key="15">
    <source>
        <dbReference type="EMBL" id="CAD7241143.1"/>
    </source>
</evidence>
<feature type="compositionally biased region" description="Polar residues" evidence="13">
    <location>
        <begin position="13"/>
        <end position="24"/>
    </location>
</feature>
<evidence type="ECO:0000256" key="7">
    <source>
        <dbReference type="ARBA" id="ARBA00022840"/>
    </source>
</evidence>
<dbReference type="InterPro" id="IPR003395">
    <property type="entry name" value="RecF/RecN/SMC_N"/>
</dbReference>
<dbReference type="Proteomes" id="UP000677054">
    <property type="component" value="Unassembled WGS sequence"/>
</dbReference>
<organism evidence="15">
    <name type="scientific">Darwinula stevensoni</name>
    <dbReference type="NCBI Taxonomy" id="69355"/>
    <lineage>
        <taxon>Eukaryota</taxon>
        <taxon>Metazoa</taxon>
        <taxon>Ecdysozoa</taxon>
        <taxon>Arthropoda</taxon>
        <taxon>Crustacea</taxon>
        <taxon>Oligostraca</taxon>
        <taxon>Ostracoda</taxon>
        <taxon>Podocopa</taxon>
        <taxon>Podocopida</taxon>
        <taxon>Darwinulocopina</taxon>
        <taxon>Darwinuloidea</taxon>
        <taxon>Darwinulidae</taxon>
        <taxon>Darwinula</taxon>
    </lineage>
</organism>
<dbReference type="Gene3D" id="1.10.287.1490">
    <property type="match status" value="1"/>
</dbReference>
<accession>A0A7R8X5W8</accession>
<dbReference type="EMBL" id="CAJPEV010000102">
    <property type="protein sequence ID" value="CAG0880583.1"/>
    <property type="molecule type" value="Genomic_DNA"/>
</dbReference>
<evidence type="ECO:0000256" key="1">
    <source>
        <dbReference type="ARBA" id="ARBA00004123"/>
    </source>
</evidence>
<keyword evidence="9" id="KW-0233">DNA recombination</keyword>
<dbReference type="GO" id="GO:0003697">
    <property type="term" value="F:single-stranded DNA binding"/>
    <property type="evidence" value="ECO:0007669"/>
    <property type="project" value="TreeGrafter"/>
</dbReference>
<name>A0A7R8X5W8_9CRUS</name>
<keyword evidence="8 12" id="KW-0175">Coiled coil</keyword>
<dbReference type="GO" id="GO:0003684">
    <property type="term" value="F:damaged DNA binding"/>
    <property type="evidence" value="ECO:0007669"/>
    <property type="project" value="TreeGrafter"/>
</dbReference>
<protein>
    <recommendedName>
        <fullName evidence="14">RecF/RecN/SMC N-terminal domain-containing protein</fullName>
    </recommendedName>
</protein>
<evidence type="ECO:0000256" key="12">
    <source>
        <dbReference type="SAM" id="Coils"/>
    </source>
</evidence>
<feature type="coiled-coil region" evidence="12">
    <location>
        <begin position="208"/>
        <end position="242"/>
    </location>
</feature>
<keyword evidence="16" id="KW-1185">Reference proteome</keyword>
<proteinExistence type="inferred from homology"/>
<dbReference type="Pfam" id="PF02463">
    <property type="entry name" value="SMC_N"/>
    <property type="match status" value="1"/>
</dbReference>
<comment type="subcellular location">
    <subcellularLocation>
        <location evidence="2">Chromosome</location>
    </subcellularLocation>
    <subcellularLocation>
        <location evidence="1">Nucleus</location>
    </subcellularLocation>
</comment>
<dbReference type="PANTHER" id="PTHR19306">
    <property type="entry name" value="STRUCTURAL MAINTENANCE OF CHROMOSOMES 5,6 SMC5, SMC6"/>
    <property type="match status" value="1"/>
</dbReference>
<keyword evidence="6" id="KW-0227">DNA damage</keyword>
<evidence type="ECO:0000256" key="9">
    <source>
        <dbReference type="ARBA" id="ARBA00023172"/>
    </source>
</evidence>
<evidence type="ECO:0000256" key="2">
    <source>
        <dbReference type="ARBA" id="ARBA00004286"/>
    </source>
</evidence>
<feature type="coiled-coil region" evidence="12">
    <location>
        <begin position="275"/>
        <end position="463"/>
    </location>
</feature>
<evidence type="ECO:0000256" key="8">
    <source>
        <dbReference type="ARBA" id="ARBA00023054"/>
    </source>
</evidence>
<dbReference type="Gene3D" id="3.40.50.300">
    <property type="entry name" value="P-loop containing nucleotide triphosphate hydrolases"/>
    <property type="match status" value="2"/>
</dbReference>
<dbReference type="AlphaFoldDB" id="A0A7R8X5W8"/>
<dbReference type="GO" id="GO:0000724">
    <property type="term" value="P:double-strand break repair via homologous recombination"/>
    <property type="evidence" value="ECO:0007669"/>
    <property type="project" value="TreeGrafter"/>
</dbReference>
<feature type="region of interest" description="Disordered" evidence="13">
    <location>
        <begin position="1"/>
        <end position="31"/>
    </location>
</feature>
<dbReference type="GO" id="GO:0035861">
    <property type="term" value="C:site of double-strand break"/>
    <property type="evidence" value="ECO:0007669"/>
    <property type="project" value="TreeGrafter"/>
</dbReference>
<evidence type="ECO:0000256" key="5">
    <source>
        <dbReference type="ARBA" id="ARBA00022741"/>
    </source>
</evidence>
<evidence type="ECO:0000256" key="4">
    <source>
        <dbReference type="ARBA" id="ARBA00022454"/>
    </source>
</evidence>
<keyword evidence="5" id="KW-0547">Nucleotide-binding</keyword>